<dbReference type="Gene3D" id="3.60.21.10">
    <property type="match status" value="1"/>
</dbReference>
<feature type="signal peptide" evidence="2">
    <location>
        <begin position="1"/>
        <end position="18"/>
    </location>
</feature>
<dbReference type="InterPro" id="IPR029052">
    <property type="entry name" value="Metallo-depent_PP-like"/>
</dbReference>
<dbReference type="GO" id="GO:0046872">
    <property type="term" value="F:metal ion binding"/>
    <property type="evidence" value="ECO:0007669"/>
    <property type="project" value="InterPro"/>
</dbReference>
<dbReference type="SUPFAM" id="SSF56300">
    <property type="entry name" value="Metallo-dependent phosphatases"/>
    <property type="match status" value="1"/>
</dbReference>
<organism evidence="5 6">
    <name type="scientific">Uabimicrobium amorphum</name>
    <dbReference type="NCBI Taxonomy" id="2596890"/>
    <lineage>
        <taxon>Bacteria</taxon>
        <taxon>Pseudomonadati</taxon>
        <taxon>Planctomycetota</taxon>
        <taxon>Candidatus Uabimicrobiia</taxon>
        <taxon>Candidatus Uabimicrobiales</taxon>
        <taxon>Candidatus Uabimicrobiaceae</taxon>
        <taxon>Candidatus Uabimicrobium</taxon>
    </lineage>
</organism>
<feature type="domain" description="Purple acid phosphatase N-terminal" evidence="4">
    <location>
        <begin position="443"/>
        <end position="515"/>
    </location>
</feature>
<dbReference type="KEGG" id="uam:UABAM_03066"/>
<evidence type="ECO:0000259" key="4">
    <source>
        <dbReference type="Pfam" id="PF16656"/>
    </source>
</evidence>
<dbReference type="InterPro" id="IPR004843">
    <property type="entry name" value="Calcineurin-like_PHP"/>
</dbReference>
<dbReference type="EMBL" id="AP019860">
    <property type="protein sequence ID" value="BBM84705.1"/>
    <property type="molecule type" value="Genomic_DNA"/>
</dbReference>
<sequence>MKNILCFFTVLVLSTLYADEWTIHPDKVYNLDFAPTSYNKVKLQIPLKSVESPTNISLNRIKGIIDPPAFGLGPAVEIGPQTTLKNIATLTLPFEEGQLPIADVTINVWYKKNRSDQATVFPQKQLKIDYKKKTVQFEIKETGIYQVGTWQSLAENWAPASFSLQSPSPGSSFVLEGQNTITFTWQQAVDPNRDTVAYKVIFAQDSEMSIPIATLDCGSDTFLHVSASTLKTLLKEYFYTNIFWAVKAADASEQTLSLQSYPITFEDSSSREIPHVVFDYGSSWKYNDTQKLDGQNWRDVSFDDNAWKSGNGIFGFGDWQKHSPETKLKSSRTTYYFRKKVTLDEIPEAITMRVKYDDGFLCYVNGKMVHGENVKENAKYGDYAEGKRESIANFFIDGQHFNVGENVISIEVHQADFLSSDIAFDARMEKGQNAIAITWGPWLTLPMNNSVTVVWQTSERALSELHYGASKSMENVVKGTSKNNIHKLVATGLIPGQRYYYKVVSGTVHSAAKSFIAPTSKDTNIRIGMYGDSRTFHSYHQIVVKSIAKHKPHMIVNSGDIIENGNKLHEWYEQFLTPAASSIDEIPYIACHGNHDGSINGNMWDFLPLPPSASSPQEMYYYNFRYGPLTVMVIDTEVSYEKGSKQYEYIERDLKKYHRDNWLLVVFHRPAYSSGVGHGGEESPKIAEDLVVLLERYGVDFVLSGHDHFYERSFKEGIHYILSGGGGAPSTFGGVSLNPYSVTYDNFVLCYNIMDITPFSCKMQTLTPEGKVLDSISIDGRKPQIDVLQPRGAVEKIATKNGKRSYYLNNNDAAFTAKRGEVFRIYFRTKDLDSDARVTLSLDNDTKMGNTTTIAENLSEDTHHYYDWQVPEDFTPGKYYIHAKIDDGSNHSEDYSHFYIVVE</sequence>
<keyword evidence="1 2" id="KW-0732">Signal</keyword>
<dbReference type="InterPro" id="IPR008963">
    <property type="entry name" value="Purple_acid_Pase-like_N"/>
</dbReference>
<evidence type="ECO:0000313" key="5">
    <source>
        <dbReference type="EMBL" id="BBM84705.1"/>
    </source>
</evidence>
<dbReference type="PANTHER" id="PTHR22953">
    <property type="entry name" value="ACID PHOSPHATASE RELATED"/>
    <property type="match status" value="1"/>
</dbReference>
<accession>A0A5S9IQA0</accession>
<dbReference type="GO" id="GO:0003993">
    <property type="term" value="F:acid phosphatase activity"/>
    <property type="evidence" value="ECO:0007669"/>
    <property type="project" value="InterPro"/>
</dbReference>
<keyword evidence="6" id="KW-1185">Reference proteome</keyword>
<dbReference type="RefSeq" id="WP_173013335.1">
    <property type="nucleotide sequence ID" value="NZ_AP019860.1"/>
</dbReference>
<protein>
    <submittedName>
        <fullName evidence="5">Metallophosphoesterase</fullName>
    </submittedName>
</protein>
<dbReference type="InterPro" id="IPR039331">
    <property type="entry name" value="PAPs-like"/>
</dbReference>
<dbReference type="Proteomes" id="UP000326354">
    <property type="component" value="Chromosome"/>
</dbReference>
<evidence type="ECO:0000256" key="2">
    <source>
        <dbReference type="SAM" id="SignalP"/>
    </source>
</evidence>
<feature type="domain" description="Calcineurin-like phosphoesterase" evidence="3">
    <location>
        <begin position="544"/>
        <end position="709"/>
    </location>
</feature>
<evidence type="ECO:0000259" key="3">
    <source>
        <dbReference type="Pfam" id="PF00149"/>
    </source>
</evidence>
<dbReference type="PANTHER" id="PTHR22953:SF153">
    <property type="entry name" value="PURPLE ACID PHOSPHATASE"/>
    <property type="match status" value="1"/>
</dbReference>
<proteinExistence type="predicted"/>
<name>A0A5S9IQA0_UABAM</name>
<evidence type="ECO:0000313" key="6">
    <source>
        <dbReference type="Proteomes" id="UP000326354"/>
    </source>
</evidence>
<reference evidence="5 6" key="1">
    <citation type="submission" date="2019-08" db="EMBL/GenBank/DDBJ databases">
        <title>Complete genome sequence of Candidatus Uab amorphum.</title>
        <authorList>
            <person name="Shiratori T."/>
            <person name="Suzuki S."/>
            <person name="Kakizawa Y."/>
            <person name="Ishida K."/>
        </authorList>
    </citation>
    <scope>NUCLEOTIDE SEQUENCE [LARGE SCALE GENOMIC DNA]</scope>
    <source>
        <strain evidence="5 6">SRT547</strain>
    </source>
</reference>
<dbReference type="Gene3D" id="2.60.120.260">
    <property type="entry name" value="Galactose-binding domain-like"/>
    <property type="match status" value="1"/>
</dbReference>
<gene>
    <name evidence="5" type="ORF">UABAM_03066</name>
</gene>
<dbReference type="InterPro" id="IPR015914">
    <property type="entry name" value="PAPs_N"/>
</dbReference>
<dbReference type="Pfam" id="PF00149">
    <property type="entry name" value="Metallophos"/>
    <property type="match status" value="1"/>
</dbReference>
<evidence type="ECO:0000256" key="1">
    <source>
        <dbReference type="ARBA" id="ARBA00022729"/>
    </source>
</evidence>
<dbReference type="AlphaFoldDB" id="A0A5S9IQA0"/>
<dbReference type="Pfam" id="PF16656">
    <property type="entry name" value="Pur_ac_phosph_N"/>
    <property type="match status" value="1"/>
</dbReference>
<feature type="chain" id="PRO_5024800062" evidence="2">
    <location>
        <begin position="19"/>
        <end position="903"/>
    </location>
</feature>
<dbReference type="SUPFAM" id="SSF49363">
    <property type="entry name" value="Purple acid phosphatase, N-terminal domain"/>
    <property type="match status" value="1"/>
</dbReference>